<accession>A0A9W6D5G1</accession>
<keyword evidence="6" id="KW-0662">Pyridine nucleotide biosynthesis</keyword>
<dbReference type="CDD" id="cd01572">
    <property type="entry name" value="QPRTase"/>
    <property type="match status" value="1"/>
</dbReference>
<dbReference type="GO" id="GO:0004514">
    <property type="term" value="F:nicotinate-nucleotide diphosphorylase (carboxylating) activity"/>
    <property type="evidence" value="ECO:0007669"/>
    <property type="project" value="UniProtKB-EC"/>
</dbReference>
<dbReference type="FunFam" id="3.20.20.70:FF:000030">
    <property type="entry name" value="Nicotinate-nucleotide pyrophosphorylase, carboxylating"/>
    <property type="match status" value="1"/>
</dbReference>
<evidence type="ECO:0000313" key="16">
    <source>
        <dbReference type="EMBL" id="GLI34510.1"/>
    </source>
</evidence>
<feature type="domain" description="Quinolinate phosphoribosyl transferase C-terminal" evidence="14">
    <location>
        <begin position="107"/>
        <end position="272"/>
    </location>
</feature>
<feature type="binding site" evidence="13">
    <location>
        <position position="192"/>
    </location>
    <ligand>
        <name>substrate</name>
    </ligand>
</feature>
<dbReference type="InterPro" id="IPR027277">
    <property type="entry name" value="NadC/ModD"/>
</dbReference>
<comment type="pathway">
    <text evidence="2">Cofactor biosynthesis; NAD(+) biosynthesis; nicotinate D-ribonucleotide from quinolinate: step 1/1.</text>
</comment>
<keyword evidence="7 12" id="KW-0328">Glycosyltransferase</keyword>
<comment type="catalytic activity">
    <reaction evidence="10">
        <text>nicotinate beta-D-ribonucleotide + CO2 + diphosphate = quinolinate + 5-phospho-alpha-D-ribose 1-diphosphate + 2 H(+)</text>
        <dbReference type="Rhea" id="RHEA:12733"/>
        <dbReference type="ChEBI" id="CHEBI:15378"/>
        <dbReference type="ChEBI" id="CHEBI:16526"/>
        <dbReference type="ChEBI" id="CHEBI:29959"/>
        <dbReference type="ChEBI" id="CHEBI:33019"/>
        <dbReference type="ChEBI" id="CHEBI:57502"/>
        <dbReference type="ChEBI" id="CHEBI:58017"/>
        <dbReference type="EC" id="2.4.2.19"/>
    </reaction>
</comment>
<dbReference type="GO" id="GO:0009435">
    <property type="term" value="P:NAD+ biosynthetic process"/>
    <property type="evidence" value="ECO:0007669"/>
    <property type="project" value="InterPro"/>
</dbReference>
<feature type="binding site" evidence="13">
    <location>
        <begin position="257"/>
        <end position="259"/>
    </location>
    <ligand>
        <name>substrate</name>
    </ligand>
</feature>
<evidence type="ECO:0000256" key="11">
    <source>
        <dbReference type="ARBA" id="ARBA00069173"/>
    </source>
</evidence>
<dbReference type="InterPro" id="IPR022412">
    <property type="entry name" value="Quinolinate_PRibosylTrfase_N"/>
</dbReference>
<evidence type="ECO:0000256" key="3">
    <source>
        <dbReference type="ARBA" id="ARBA00009400"/>
    </source>
</evidence>
<organism evidence="16 17">
    <name type="scientific">Desulforhabdus amnigena</name>
    <dbReference type="NCBI Taxonomy" id="40218"/>
    <lineage>
        <taxon>Bacteria</taxon>
        <taxon>Pseudomonadati</taxon>
        <taxon>Thermodesulfobacteriota</taxon>
        <taxon>Syntrophobacteria</taxon>
        <taxon>Syntrophobacterales</taxon>
        <taxon>Syntrophobacteraceae</taxon>
        <taxon>Desulforhabdus</taxon>
    </lineage>
</organism>
<dbReference type="InterPro" id="IPR013785">
    <property type="entry name" value="Aldolase_TIM"/>
</dbReference>
<dbReference type="PIRSF" id="PIRSF006250">
    <property type="entry name" value="NadC_ModD"/>
    <property type="match status" value="1"/>
</dbReference>
<feature type="binding site" evidence="13">
    <location>
        <position position="213"/>
    </location>
    <ligand>
        <name>substrate</name>
    </ligand>
</feature>
<evidence type="ECO:0000256" key="1">
    <source>
        <dbReference type="ARBA" id="ARBA00003237"/>
    </source>
</evidence>
<dbReference type="GO" id="GO:0034213">
    <property type="term" value="P:quinolinate catabolic process"/>
    <property type="evidence" value="ECO:0007669"/>
    <property type="project" value="TreeGrafter"/>
</dbReference>
<evidence type="ECO:0000256" key="12">
    <source>
        <dbReference type="PIRNR" id="PIRNR006250"/>
    </source>
</evidence>
<evidence type="ECO:0000256" key="5">
    <source>
        <dbReference type="ARBA" id="ARBA00011944"/>
    </source>
</evidence>
<dbReference type="GO" id="GO:0005737">
    <property type="term" value="C:cytoplasm"/>
    <property type="evidence" value="ECO:0007669"/>
    <property type="project" value="TreeGrafter"/>
</dbReference>
<dbReference type="RefSeq" id="WP_281793797.1">
    <property type="nucleotide sequence ID" value="NZ_BSDR01000001.1"/>
</dbReference>
<reference evidence="16" key="1">
    <citation type="submission" date="2022-12" db="EMBL/GenBank/DDBJ databases">
        <title>Reference genome sequencing for broad-spectrum identification of bacterial and archaeal isolates by mass spectrometry.</title>
        <authorList>
            <person name="Sekiguchi Y."/>
            <person name="Tourlousse D.M."/>
        </authorList>
    </citation>
    <scope>NUCLEOTIDE SEQUENCE</scope>
    <source>
        <strain evidence="16">ASRB1</strain>
    </source>
</reference>
<comment type="similarity">
    <text evidence="3 12">Belongs to the NadC/ModD family.</text>
</comment>
<dbReference type="SUPFAM" id="SSF54675">
    <property type="entry name" value="Nicotinate/Quinolinate PRTase N-terminal domain-like"/>
    <property type="match status" value="1"/>
</dbReference>
<dbReference type="InterPro" id="IPR036068">
    <property type="entry name" value="Nicotinate_pribotase-like_C"/>
</dbReference>
<name>A0A9W6D5G1_9BACT</name>
<evidence type="ECO:0000256" key="7">
    <source>
        <dbReference type="ARBA" id="ARBA00022676"/>
    </source>
</evidence>
<evidence type="ECO:0000256" key="13">
    <source>
        <dbReference type="PIRSR" id="PIRSR006250-1"/>
    </source>
</evidence>
<proteinExistence type="inferred from homology"/>
<evidence type="ECO:0000256" key="6">
    <source>
        <dbReference type="ARBA" id="ARBA00022642"/>
    </source>
</evidence>
<gene>
    <name evidence="16" type="ORF">DAMNIGENAA_19430</name>
</gene>
<evidence type="ECO:0000256" key="10">
    <source>
        <dbReference type="ARBA" id="ARBA00047445"/>
    </source>
</evidence>
<comment type="subunit">
    <text evidence="4">Hexamer formed by 3 homodimers.</text>
</comment>
<evidence type="ECO:0000313" key="17">
    <source>
        <dbReference type="Proteomes" id="UP001144372"/>
    </source>
</evidence>
<dbReference type="NCBIfam" id="TIGR00078">
    <property type="entry name" value="nadC"/>
    <property type="match status" value="1"/>
</dbReference>
<dbReference type="Pfam" id="PF01729">
    <property type="entry name" value="QRPTase_C"/>
    <property type="match status" value="1"/>
</dbReference>
<dbReference type="SUPFAM" id="SSF51690">
    <property type="entry name" value="Nicotinate/Quinolinate PRTase C-terminal domain-like"/>
    <property type="match status" value="1"/>
</dbReference>
<evidence type="ECO:0000256" key="4">
    <source>
        <dbReference type="ARBA" id="ARBA00011218"/>
    </source>
</evidence>
<feature type="domain" description="Quinolinate phosphoribosyl transferase N-terminal" evidence="15">
    <location>
        <begin position="20"/>
        <end position="105"/>
    </location>
</feature>
<feature type="binding site" evidence="13">
    <location>
        <begin position="128"/>
        <end position="130"/>
    </location>
    <ligand>
        <name>substrate</name>
    </ligand>
</feature>
<comment type="function">
    <text evidence="1">Involved in the catabolism of quinolinic acid (QA).</text>
</comment>
<dbReference type="InterPro" id="IPR037128">
    <property type="entry name" value="Quinolinate_PRibosylTase_N_sf"/>
</dbReference>
<dbReference type="Pfam" id="PF02749">
    <property type="entry name" value="QRPTase_N"/>
    <property type="match status" value="1"/>
</dbReference>
<dbReference type="InterPro" id="IPR002638">
    <property type="entry name" value="Quinolinate_PRibosylTrfase_C"/>
</dbReference>
<dbReference type="PANTHER" id="PTHR32179">
    <property type="entry name" value="NICOTINATE-NUCLEOTIDE PYROPHOSPHORYLASE [CARBOXYLATING]"/>
    <property type="match status" value="1"/>
</dbReference>
<feature type="binding site" evidence="13">
    <location>
        <position position="95"/>
    </location>
    <ligand>
        <name>substrate</name>
    </ligand>
</feature>
<evidence type="ECO:0000256" key="9">
    <source>
        <dbReference type="ARBA" id="ARBA00033102"/>
    </source>
</evidence>
<dbReference type="EC" id="2.4.2.19" evidence="5"/>
<dbReference type="PANTHER" id="PTHR32179:SF3">
    <property type="entry name" value="NICOTINATE-NUCLEOTIDE PYROPHOSPHORYLASE [CARBOXYLATING]"/>
    <property type="match status" value="1"/>
</dbReference>
<dbReference type="AlphaFoldDB" id="A0A9W6D5G1"/>
<keyword evidence="8 12" id="KW-0808">Transferase</keyword>
<keyword evidence="17" id="KW-1185">Reference proteome</keyword>
<sequence>MERLDALLWMAIQEDLEHGDVTSETVIEAQMLGTAVVVGREPFVLSGSQAFCRIFQLMDSAVDVKRLFQDGESIPSDIPVFEIRGRVRTLLTAERTALNLLQRLCGVATLTRRMVDALEGTSCRLLDTRKTTPLWRTLEKEAVRHGGGFNHRFGLSDGVLIKDNHIGAVGSVGEAVRRARRGAPHTLKIEVEVENLDELEEALEAGADIVLLDNFPLDRLKEAVIRNRGRALLEASGGITLERVRAIAETGVNFISSGALTHSARAIDLSLEFSH</sequence>
<evidence type="ECO:0000256" key="8">
    <source>
        <dbReference type="ARBA" id="ARBA00022679"/>
    </source>
</evidence>
<evidence type="ECO:0000259" key="15">
    <source>
        <dbReference type="Pfam" id="PF02749"/>
    </source>
</evidence>
<dbReference type="Proteomes" id="UP001144372">
    <property type="component" value="Unassembled WGS sequence"/>
</dbReference>
<evidence type="ECO:0000259" key="14">
    <source>
        <dbReference type="Pfam" id="PF01729"/>
    </source>
</evidence>
<dbReference type="EMBL" id="BSDR01000001">
    <property type="protein sequence ID" value="GLI34510.1"/>
    <property type="molecule type" value="Genomic_DNA"/>
</dbReference>
<feature type="binding site" evidence="13">
    <location>
        <position position="152"/>
    </location>
    <ligand>
        <name>substrate</name>
    </ligand>
</feature>
<evidence type="ECO:0000256" key="2">
    <source>
        <dbReference type="ARBA" id="ARBA00004893"/>
    </source>
</evidence>
<dbReference type="Gene3D" id="3.90.1170.20">
    <property type="entry name" value="Quinolinate phosphoribosyl transferase, N-terminal domain"/>
    <property type="match status" value="1"/>
</dbReference>
<dbReference type="Gene3D" id="3.20.20.70">
    <property type="entry name" value="Aldolase class I"/>
    <property type="match status" value="1"/>
</dbReference>
<feature type="binding site" evidence="13">
    <location>
        <begin position="236"/>
        <end position="238"/>
    </location>
    <ligand>
        <name>substrate</name>
    </ligand>
</feature>
<comment type="caution">
    <text evidence="16">The sequence shown here is derived from an EMBL/GenBank/DDBJ whole genome shotgun (WGS) entry which is preliminary data.</text>
</comment>
<dbReference type="InterPro" id="IPR004393">
    <property type="entry name" value="NadC"/>
</dbReference>
<protein>
    <recommendedName>
        <fullName evidence="11">Probable nicotinate-nucleotide pyrophosphorylase [carboxylating]</fullName>
        <ecNumber evidence="5">2.4.2.19</ecNumber>
    </recommendedName>
    <alternativeName>
        <fullName evidence="9">Quinolinate phosphoribosyltransferase [decarboxylating]</fullName>
    </alternativeName>
</protein>
<dbReference type="FunFam" id="3.90.1170.20:FF:000001">
    <property type="entry name" value="Nicotinate-nucleotide diphosphorylase (Carboxylating)"/>
    <property type="match status" value="1"/>
</dbReference>
<feature type="binding site" evidence="13">
    <location>
        <position position="162"/>
    </location>
    <ligand>
        <name>substrate</name>
    </ligand>
</feature>